<comment type="caution">
    <text evidence="2">The sequence shown here is derived from an EMBL/GenBank/DDBJ whole genome shotgun (WGS) entry which is preliminary data.</text>
</comment>
<protein>
    <submittedName>
        <fullName evidence="2">Antibiotic biosynthesis monooxygenase family protein</fullName>
        <ecNumber evidence="2">1.14.-.-</ecNumber>
    </submittedName>
</protein>
<organism evidence="2 3">
    <name type="scientific">Geodermatophilus arenarius</name>
    <dbReference type="NCBI Taxonomy" id="1137990"/>
    <lineage>
        <taxon>Bacteria</taxon>
        <taxon>Bacillati</taxon>
        <taxon>Actinomycetota</taxon>
        <taxon>Actinomycetes</taxon>
        <taxon>Geodermatophilales</taxon>
        <taxon>Geodermatophilaceae</taxon>
        <taxon>Geodermatophilus</taxon>
    </lineage>
</organism>
<dbReference type="EMBL" id="JBHSGR010000001">
    <property type="protein sequence ID" value="MFC4692134.1"/>
    <property type="molecule type" value="Genomic_DNA"/>
</dbReference>
<evidence type="ECO:0000259" key="1">
    <source>
        <dbReference type="Pfam" id="PF03992"/>
    </source>
</evidence>
<dbReference type="Gene3D" id="3.30.70.100">
    <property type="match status" value="1"/>
</dbReference>
<keyword evidence="2" id="KW-0560">Oxidoreductase</keyword>
<dbReference type="Pfam" id="PF03992">
    <property type="entry name" value="ABM"/>
    <property type="match status" value="1"/>
</dbReference>
<reference evidence="3" key="1">
    <citation type="journal article" date="2019" name="Int. J. Syst. Evol. Microbiol.">
        <title>The Global Catalogue of Microorganisms (GCM) 10K type strain sequencing project: providing services to taxonomists for standard genome sequencing and annotation.</title>
        <authorList>
            <consortium name="The Broad Institute Genomics Platform"/>
            <consortium name="The Broad Institute Genome Sequencing Center for Infectious Disease"/>
            <person name="Wu L."/>
            <person name="Ma J."/>
        </authorList>
    </citation>
    <scope>NUCLEOTIDE SEQUENCE [LARGE SCALE GENOMIC DNA]</scope>
    <source>
        <strain evidence="3">CCUG 62763</strain>
    </source>
</reference>
<dbReference type="Proteomes" id="UP001596025">
    <property type="component" value="Unassembled WGS sequence"/>
</dbReference>
<dbReference type="EC" id="1.14.-.-" evidence="2"/>
<keyword evidence="2" id="KW-0503">Monooxygenase</keyword>
<name>A0ABV9LDZ1_9ACTN</name>
<proteinExistence type="predicted"/>
<dbReference type="InterPro" id="IPR011008">
    <property type="entry name" value="Dimeric_a/b-barrel"/>
</dbReference>
<dbReference type="GO" id="GO:0004497">
    <property type="term" value="F:monooxygenase activity"/>
    <property type="evidence" value="ECO:0007669"/>
    <property type="project" value="UniProtKB-KW"/>
</dbReference>
<evidence type="ECO:0000313" key="2">
    <source>
        <dbReference type="EMBL" id="MFC4692134.1"/>
    </source>
</evidence>
<dbReference type="SUPFAM" id="SSF54909">
    <property type="entry name" value="Dimeric alpha+beta barrel"/>
    <property type="match status" value="1"/>
</dbReference>
<accession>A0ABV9LDZ1</accession>
<gene>
    <name evidence="2" type="ORF">ACFO3M_01915</name>
</gene>
<evidence type="ECO:0000313" key="3">
    <source>
        <dbReference type="Proteomes" id="UP001596025"/>
    </source>
</evidence>
<feature type="domain" description="ABM" evidence="1">
    <location>
        <begin position="1"/>
        <end position="72"/>
    </location>
</feature>
<sequence length="103" mass="11711">MFVRIWEYEVAPAAVQRFVAAYGADGDWARLFRRGDGYAGTELFRGAEAGSRFLTVDRWRDRGAWTAFLDREREAYRALDAELAPLTTRQRPLLEGTVPDDGP</sequence>
<keyword evidence="3" id="KW-1185">Reference proteome</keyword>
<dbReference type="RefSeq" id="WP_387985631.1">
    <property type="nucleotide sequence ID" value="NZ_JBHSGR010000001.1"/>
</dbReference>
<dbReference type="InterPro" id="IPR007138">
    <property type="entry name" value="ABM_dom"/>
</dbReference>